<dbReference type="InterPro" id="IPR046374">
    <property type="entry name" value="PDI_a_PDIR"/>
</dbReference>
<evidence type="ECO:0000313" key="4">
    <source>
        <dbReference type="EMBL" id="CRL04106.1"/>
    </source>
</evidence>
<dbReference type="Proteomes" id="UP000183832">
    <property type="component" value="Unassembled WGS sequence"/>
</dbReference>
<dbReference type="OrthoDB" id="74910at2759"/>
<dbReference type="Gene3D" id="3.40.30.10">
    <property type="entry name" value="Glutaredoxin"/>
    <property type="match status" value="5"/>
</dbReference>
<dbReference type="GO" id="GO:0003756">
    <property type="term" value="F:protein disulfide isomerase activity"/>
    <property type="evidence" value="ECO:0007669"/>
    <property type="project" value="InterPro"/>
</dbReference>
<keyword evidence="5" id="KW-1185">Reference proteome</keyword>
<dbReference type="InterPro" id="IPR013766">
    <property type="entry name" value="Thioredoxin_domain"/>
</dbReference>
<sequence>MNLLSFTKLLLLLCTFKVINTVVTIIEIETPKDLKKAIATKTNLLILFSNNGKDTEIVSVKNLLKSVDGSFASVDCSKRELKKVCKKSLPEGTTYVLKHYKDGTFNKDYDRQMTKTSLQTFMRDPTGDIPFEEDPSSVDVVHVSGLPQLKKLLGKEKNFLMMFYTNWCGYCKKLKPHYASAATEVKGKHVIAAMDMEKPENNPARGVFNITGFPTLIYFEDGLPKYPFEGENTKDGLIAFVTNPTEPAPKQKEEEWAADTNSEIVHLTTSNFDLVLKEEKSAIVMFYANWCGHCKNLKPKYEEAAIKMKSKNIAGMLAALDATKEREIGNKFDVKGYPTLKYFENGEYKFDVKFRETDPIVKFMENPEEPPAVPEEIETSWEDEENDVVFLNDETFKSFLKKKKHCLVLFYAPWCFHCKKAKPEFIKAAEEYRDDPKVEFAAVDCTKHSGICSAYDVKGYPKIKYFNYLKTHKDYAGERKAEDFIKFMKNPDQEMLVQKPKEEVIPFTSDKVLLLNDKTFETTLKKTKSSLVMFFTNWCGHCKTLKPIYSKAAELAFEQGVPSTFAAIDCSASYDTCKQNNIEGYPTLKYFKNGKFFRDYSKQRTSKEMIQFLKSNLDNVDKEEL</sequence>
<feature type="signal peptide" evidence="2">
    <location>
        <begin position="1"/>
        <end position="21"/>
    </location>
</feature>
<name>A0A1J1IWP1_9DIPT</name>
<reference evidence="4 5" key="1">
    <citation type="submission" date="2015-04" db="EMBL/GenBank/DDBJ databases">
        <authorList>
            <person name="Syromyatnikov M.Y."/>
            <person name="Popov V.N."/>
        </authorList>
    </citation>
    <scope>NUCLEOTIDE SEQUENCE [LARGE SCALE GENOMIC DNA]</scope>
</reference>
<evidence type="ECO:0000313" key="5">
    <source>
        <dbReference type="Proteomes" id="UP000183832"/>
    </source>
</evidence>
<feature type="domain" description="Thioredoxin" evidence="3">
    <location>
        <begin position="242"/>
        <end position="366"/>
    </location>
</feature>
<dbReference type="PANTHER" id="PTHR45672">
    <property type="entry name" value="PROTEIN DISULFIDE-ISOMERASE C17H9.14C-RELATED"/>
    <property type="match status" value="1"/>
</dbReference>
<feature type="domain" description="Thioredoxin" evidence="3">
    <location>
        <begin position="120"/>
        <end position="241"/>
    </location>
</feature>
<dbReference type="PROSITE" id="PS00194">
    <property type="entry name" value="THIOREDOXIN_1"/>
    <property type="match status" value="2"/>
</dbReference>
<dbReference type="InterPro" id="IPR036249">
    <property type="entry name" value="Thioredoxin-like_sf"/>
</dbReference>
<dbReference type="AlphaFoldDB" id="A0A1J1IWP1"/>
<dbReference type="InterPro" id="IPR051063">
    <property type="entry name" value="PDI"/>
</dbReference>
<dbReference type="GO" id="GO:0005783">
    <property type="term" value="C:endoplasmic reticulum"/>
    <property type="evidence" value="ECO:0007669"/>
    <property type="project" value="TreeGrafter"/>
</dbReference>
<comment type="similarity">
    <text evidence="1">Belongs to the protein disulfide isomerase family.</text>
</comment>
<evidence type="ECO:0000256" key="2">
    <source>
        <dbReference type="SAM" id="SignalP"/>
    </source>
</evidence>
<proteinExistence type="inferred from homology"/>
<evidence type="ECO:0000256" key="1">
    <source>
        <dbReference type="ARBA" id="ARBA00006347"/>
    </source>
</evidence>
<dbReference type="EMBL" id="CVRI01000061">
    <property type="protein sequence ID" value="CRL04106.1"/>
    <property type="molecule type" value="Genomic_DNA"/>
</dbReference>
<dbReference type="CDD" id="cd02961">
    <property type="entry name" value="PDI_a_family"/>
    <property type="match status" value="1"/>
</dbReference>
<evidence type="ECO:0000259" key="3">
    <source>
        <dbReference type="PROSITE" id="PS51352"/>
    </source>
</evidence>
<accession>A0A1J1IWP1</accession>
<gene>
    <name evidence="4" type="ORF">CLUMA_CG017219</name>
</gene>
<dbReference type="STRING" id="568069.A0A1J1IWP1"/>
<dbReference type="PANTHER" id="PTHR45672:SF2">
    <property type="entry name" value="PROTEIN DISULFIDE-ISOMERASE A5"/>
    <property type="match status" value="1"/>
</dbReference>
<dbReference type="PRINTS" id="PR00421">
    <property type="entry name" value="THIOREDOXIN"/>
</dbReference>
<dbReference type="Pfam" id="PF00085">
    <property type="entry name" value="Thioredoxin"/>
    <property type="match status" value="4"/>
</dbReference>
<dbReference type="PROSITE" id="PS51352">
    <property type="entry name" value="THIOREDOXIN_2"/>
    <property type="match status" value="4"/>
</dbReference>
<organism evidence="4 5">
    <name type="scientific">Clunio marinus</name>
    <dbReference type="NCBI Taxonomy" id="568069"/>
    <lineage>
        <taxon>Eukaryota</taxon>
        <taxon>Metazoa</taxon>
        <taxon>Ecdysozoa</taxon>
        <taxon>Arthropoda</taxon>
        <taxon>Hexapoda</taxon>
        <taxon>Insecta</taxon>
        <taxon>Pterygota</taxon>
        <taxon>Neoptera</taxon>
        <taxon>Endopterygota</taxon>
        <taxon>Diptera</taxon>
        <taxon>Nematocera</taxon>
        <taxon>Chironomoidea</taxon>
        <taxon>Chironomidae</taxon>
        <taxon>Clunio</taxon>
    </lineage>
</organism>
<feature type="domain" description="Thioredoxin" evidence="3">
    <location>
        <begin position="498"/>
        <end position="618"/>
    </location>
</feature>
<dbReference type="GO" id="GO:0006457">
    <property type="term" value="P:protein folding"/>
    <property type="evidence" value="ECO:0007669"/>
    <property type="project" value="TreeGrafter"/>
</dbReference>
<feature type="domain" description="Thioredoxin" evidence="3">
    <location>
        <begin position="367"/>
        <end position="493"/>
    </location>
</feature>
<dbReference type="SUPFAM" id="SSF52833">
    <property type="entry name" value="Thioredoxin-like"/>
    <property type="match status" value="4"/>
</dbReference>
<feature type="chain" id="PRO_5011978016" evidence="2">
    <location>
        <begin position="22"/>
        <end position="625"/>
    </location>
</feature>
<dbReference type="InterPro" id="IPR017937">
    <property type="entry name" value="Thioredoxin_CS"/>
</dbReference>
<protein>
    <submittedName>
        <fullName evidence="4">CLUMA_CG017219, isoform A</fullName>
    </submittedName>
</protein>
<dbReference type="CDD" id="cd02997">
    <property type="entry name" value="PDI_a_PDIR"/>
    <property type="match status" value="1"/>
</dbReference>
<keyword evidence="2" id="KW-0732">Signal</keyword>